<feature type="compositionally biased region" description="Low complexity" evidence="6">
    <location>
        <begin position="344"/>
        <end position="355"/>
    </location>
</feature>
<reference evidence="8 10" key="2">
    <citation type="journal article" date="2014" name="BMC Genomics">
        <title>An improved genome release (version Mt4.0) for the model legume Medicago truncatula.</title>
        <authorList>
            <person name="Tang H."/>
            <person name="Krishnakumar V."/>
            <person name="Bidwell S."/>
            <person name="Rosen B."/>
            <person name="Chan A."/>
            <person name="Zhou S."/>
            <person name="Gentzbittel L."/>
            <person name="Childs K.L."/>
            <person name="Yandell M."/>
            <person name="Gundlach H."/>
            <person name="Mayer K.F."/>
            <person name="Schwartz D.C."/>
            <person name="Town C.D."/>
        </authorList>
    </citation>
    <scope>GENOME REANNOTATION</scope>
    <source>
        <strain evidence="8">A17</strain>
        <strain evidence="9 10">cv. Jemalong A17</strain>
    </source>
</reference>
<evidence type="ECO:0000313" key="9">
    <source>
        <dbReference type="EnsemblPlants" id="KEH20936"/>
    </source>
</evidence>
<comment type="subcellular location">
    <subcellularLocation>
        <location evidence="1">Secreted</location>
    </subcellularLocation>
</comment>
<keyword evidence="3" id="KW-0713">Self-incompatibility</keyword>
<evidence type="ECO:0000256" key="3">
    <source>
        <dbReference type="ARBA" id="ARBA00022471"/>
    </source>
</evidence>
<evidence type="ECO:0000256" key="5">
    <source>
        <dbReference type="ARBA" id="ARBA00022729"/>
    </source>
</evidence>
<dbReference type="InterPro" id="IPR010264">
    <property type="entry name" value="Self-incomp_S1"/>
</dbReference>
<keyword evidence="10" id="KW-1185">Reference proteome</keyword>
<evidence type="ECO:0000313" key="8">
    <source>
        <dbReference type="EMBL" id="KEH20936.1"/>
    </source>
</evidence>
<comment type="similarity">
    <text evidence="2">Belongs to the plant self-incompatibility (S1) protein family.</text>
</comment>
<evidence type="ECO:0000256" key="2">
    <source>
        <dbReference type="ARBA" id="ARBA00005581"/>
    </source>
</evidence>
<evidence type="ECO:0000256" key="4">
    <source>
        <dbReference type="ARBA" id="ARBA00022525"/>
    </source>
</evidence>
<organism evidence="8 10">
    <name type="scientific">Medicago truncatula</name>
    <name type="common">Barrel medic</name>
    <name type="synonym">Medicago tribuloides</name>
    <dbReference type="NCBI Taxonomy" id="3880"/>
    <lineage>
        <taxon>Eukaryota</taxon>
        <taxon>Viridiplantae</taxon>
        <taxon>Streptophyta</taxon>
        <taxon>Embryophyta</taxon>
        <taxon>Tracheophyta</taxon>
        <taxon>Spermatophyta</taxon>
        <taxon>Magnoliopsida</taxon>
        <taxon>eudicotyledons</taxon>
        <taxon>Gunneridae</taxon>
        <taxon>Pentapetalae</taxon>
        <taxon>rosids</taxon>
        <taxon>fabids</taxon>
        <taxon>Fabales</taxon>
        <taxon>Fabaceae</taxon>
        <taxon>Papilionoideae</taxon>
        <taxon>50 kb inversion clade</taxon>
        <taxon>NPAAA clade</taxon>
        <taxon>Hologalegina</taxon>
        <taxon>IRL clade</taxon>
        <taxon>Trifolieae</taxon>
        <taxon>Medicago</taxon>
    </lineage>
</organism>
<keyword evidence="4" id="KW-0964">Secreted</keyword>
<dbReference type="Pfam" id="PF05938">
    <property type="entry name" value="Self-incomp_S1"/>
    <property type="match status" value="1"/>
</dbReference>
<gene>
    <name evidence="8" type="ordered locus">MTR_8g094810</name>
</gene>
<accession>A0A072TUV9</accession>
<dbReference type="CDD" id="cd00303">
    <property type="entry name" value="retropepsin_like"/>
    <property type="match status" value="1"/>
</dbReference>
<dbReference type="STRING" id="3880.A0A072TUV9"/>
<feature type="signal peptide" evidence="7">
    <location>
        <begin position="1"/>
        <end position="24"/>
    </location>
</feature>
<protein>
    <submittedName>
        <fullName evidence="8">Leguminosin group486 secreted peptide</fullName>
    </submittedName>
</protein>
<reference evidence="8 10" key="1">
    <citation type="journal article" date="2011" name="Nature">
        <title>The Medicago genome provides insight into the evolution of rhizobial symbioses.</title>
        <authorList>
            <person name="Young N.D."/>
            <person name="Debelle F."/>
            <person name="Oldroyd G.E."/>
            <person name="Geurts R."/>
            <person name="Cannon S.B."/>
            <person name="Udvardi M.K."/>
            <person name="Benedito V.A."/>
            <person name="Mayer K.F."/>
            <person name="Gouzy J."/>
            <person name="Schoof H."/>
            <person name="Van de Peer Y."/>
            <person name="Proost S."/>
            <person name="Cook D.R."/>
            <person name="Meyers B.C."/>
            <person name="Spannagl M."/>
            <person name="Cheung F."/>
            <person name="De Mita S."/>
            <person name="Krishnakumar V."/>
            <person name="Gundlach H."/>
            <person name="Zhou S."/>
            <person name="Mudge J."/>
            <person name="Bharti A.K."/>
            <person name="Murray J.D."/>
            <person name="Naoumkina M.A."/>
            <person name="Rosen B."/>
            <person name="Silverstein K.A."/>
            <person name="Tang H."/>
            <person name="Rombauts S."/>
            <person name="Zhao P.X."/>
            <person name="Zhou P."/>
            <person name="Barbe V."/>
            <person name="Bardou P."/>
            <person name="Bechner M."/>
            <person name="Bellec A."/>
            <person name="Berger A."/>
            <person name="Berges H."/>
            <person name="Bidwell S."/>
            <person name="Bisseling T."/>
            <person name="Choisne N."/>
            <person name="Couloux A."/>
            <person name="Denny R."/>
            <person name="Deshpande S."/>
            <person name="Dai X."/>
            <person name="Doyle J.J."/>
            <person name="Dudez A.M."/>
            <person name="Farmer A.D."/>
            <person name="Fouteau S."/>
            <person name="Franken C."/>
            <person name="Gibelin C."/>
            <person name="Gish J."/>
            <person name="Goldstein S."/>
            <person name="Gonzalez A.J."/>
            <person name="Green P.J."/>
            <person name="Hallab A."/>
            <person name="Hartog M."/>
            <person name="Hua A."/>
            <person name="Humphray S.J."/>
            <person name="Jeong D.H."/>
            <person name="Jing Y."/>
            <person name="Jocker A."/>
            <person name="Kenton S.M."/>
            <person name="Kim D.J."/>
            <person name="Klee K."/>
            <person name="Lai H."/>
            <person name="Lang C."/>
            <person name="Lin S."/>
            <person name="Macmil S.L."/>
            <person name="Magdelenat G."/>
            <person name="Matthews L."/>
            <person name="McCorrison J."/>
            <person name="Monaghan E.L."/>
            <person name="Mun J.H."/>
            <person name="Najar F.Z."/>
            <person name="Nicholson C."/>
            <person name="Noirot C."/>
            <person name="O'Bleness M."/>
            <person name="Paule C.R."/>
            <person name="Poulain J."/>
            <person name="Prion F."/>
            <person name="Qin B."/>
            <person name="Qu C."/>
            <person name="Retzel E.F."/>
            <person name="Riddle C."/>
            <person name="Sallet E."/>
            <person name="Samain S."/>
            <person name="Samson N."/>
            <person name="Sanders I."/>
            <person name="Saurat O."/>
            <person name="Scarpelli C."/>
            <person name="Schiex T."/>
            <person name="Segurens B."/>
            <person name="Severin A.J."/>
            <person name="Sherrier D.J."/>
            <person name="Shi R."/>
            <person name="Sims S."/>
            <person name="Singer S.R."/>
            <person name="Sinharoy S."/>
            <person name="Sterck L."/>
            <person name="Viollet A."/>
            <person name="Wang B.B."/>
            <person name="Wang K."/>
            <person name="Wang M."/>
            <person name="Wang X."/>
            <person name="Warfsmann J."/>
            <person name="Weissenbach J."/>
            <person name="White D.D."/>
            <person name="White J.D."/>
            <person name="Wiley G.B."/>
            <person name="Wincker P."/>
            <person name="Xing Y."/>
            <person name="Yang L."/>
            <person name="Yao Z."/>
            <person name="Ying F."/>
            <person name="Zhai J."/>
            <person name="Zhou L."/>
            <person name="Zuber A."/>
            <person name="Denarie J."/>
            <person name="Dixon R.A."/>
            <person name="May G.D."/>
            <person name="Schwartz D.C."/>
            <person name="Rogers J."/>
            <person name="Quetier F."/>
            <person name="Town C.D."/>
            <person name="Roe B.A."/>
        </authorList>
    </citation>
    <scope>NUCLEOTIDE SEQUENCE [LARGE SCALE GENOMIC DNA]</scope>
    <source>
        <strain evidence="8">A17</strain>
        <strain evidence="9 10">cv. Jemalong A17</strain>
    </source>
</reference>
<feature type="region of interest" description="Disordered" evidence="6">
    <location>
        <begin position="335"/>
        <end position="359"/>
    </location>
</feature>
<feature type="region of interest" description="Disordered" evidence="6">
    <location>
        <begin position="152"/>
        <end position="173"/>
    </location>
</feature>
<dbReference type="EnsemblPlants" id="KEH20936">
    <property type="protein sequence ID" value="KEH20936"/>
    <property type="gene ID" value="MTR_8g094810"/>
</dbReference>
<evidence type="ECO:0000313" key="10">
    <source>
        <dbReference type="Proteomes" id="UP000002051"/>
    </source>
</evidence>
<dbReference type="GO" id="GO:0005576">
    <property type="term" value="C:extracellular region"/>
    <property type="evidence" value="ECO:0007669"/>
    <property type="project" value="UniProtKB-SubCell"/>
</dbReference>
<name>A0A072TUV9_MEDTR</name>
<sequence>MSKSLALITIMLVIIATIIVPTHCQHVDWSPTKTTVRISNDMGTVVDVHCKSKDDDLGSHDLYQGEITEWSFRANIRGTTLYSCVLKWDSVTKNVVIYDAKKDEDLCITKCWRVLRTDGVYFYNQNRNSWDKRYECHHLTYRSAAANHHWTSPDVRHRDGRRRSNVNHHRQRKNGAFIQSESTRWCVMDPNTKPIELVGSSRSTYLRTRFPPPGFSSSYANTSNPHAFSNTAIKLDIPRFDGTDPLGWIFKINQFFEFHQTTEDQRLRILRFVPSKYEDPQGALFKLCQTSTVRFYLSCFISGLKPEIRREVQAFQPLSLHHIISLKRIEPHNLNRPLSRPAITTTPTQPKPLQKSSPPIKRLFPTELQARHERNLCYNCDETFHAGHRCRHLFMILVAESDEEDTTNETQTQLLLTKIPHNQTDPQLATPKNPAQISLHALMGHSIPQTLKVLGQIKKHLVAVLIDSGCTHNFVQVRVAKQLTLGRIKLEILRRTHSNILS</sequence>
<keyword evidence="5 7" id="KW-0732">Signal</keyword>
<dbReference type="PANTHER" id="PTHR31232:SF156">
    <property type="entry name" value="PLANT SELF-INCOMPATIBILITY PROTEIN S1 FAMILY-RELATED"/>
    <property type="match status" value="1"/>
</dbReference>
<evidence type="ECO:0000256" key="1">
    <source>
        <dbReference type="ARBA" id="ARBA00004613"/>
    </source>
</evidence>
<dbReference type="EMBL" id="CM001224">
    <property type="protein sequence ID" value="KEH20936.1"/>
    <property type="molecule type" value="Genomic_DNA"/>
</dbReference>
<dbReference type="GO" id="GO:0060320">
    <property type="term" value="P:rejection of self pollen"/>
    <property type="evidence" value="ECO:0007669"/>
    <property type="project" value="UniProtKB-KW"/>
</dbReference>
<reference evidence="9" key="3">
    <citation type="submission" date="2015-04" db="UniProtKB">
        <authorList>
            <consortium name="EnsemblPlants"/>
        </authorList>
    </citation>
    <scope>IDENTIFICATION</scope>
    <source>
        <strain evidence="9">cv. Jemalong A17</strain>
    </source>
</reference>
<proteinExistence type="inferred from homology"/>
<dbReference type="HOGENOM" id="CLU_543356_0_0_1"/>
<dbReference type="PANTHER" id="PTHR31232">
    <property type="match status" value="1"/>
</dbReference>
<evidence type="ECO:0000256" key="6">
    <source>
        <dbReference type="SAM" id="MobiDB-lite"/>
    </source>
</evidence>
<evidence type="ECO:0000256" key="7">
    <source>
        <dbReference type="SAM" id="SignalP"/>
    </source>
</evidence>
<dbReference type="Proteomes" id="UP000002051">
    <property type="component" value="Chromosome 8"/>
</dbReference>
<dbReference type="AlphaFoldDB" id="A0A072TUV9"/>
<feature type="chain" id="PRO_5014499003" evidence="7">
    <location>
        <begin position="25"/>
        <end position="502"/>
    </location>
</feature>
<feature type="compositionally biased region" description="Basic residues" evidence="6">
    <location>
        <begin position="158"/>
        <end position="173"/>
    </location>
</feature>